<organism evidence="1 2">
    <name type="scientific">Albugo candida</name>
    <dbReference type="NCBI Taxonomy" id="65357"/>
    <lineage>
        <taxon>Eukaryota</taxon>
        <taxon>Sar</taxon>
        <taxon>Stramenopiles</taxon>
        <taxon>Oomycota</taxon>
        <taxon>Peronosporomycetes</taxon>
        <taxon>Albuginales</taxon>
        <taxon>Albuginaceae</taxon>
        <taxon>Albugo</taxon>
    </lineage>
</organism>
<protein>
    <submittedName>
        <fullName evidence="1">Uncharacterized protein</fullName>
    </submittedName>
</protein>
<dbReference type="AlphaFoldDB" id="A0A024FXI4"/>
<accession>A0A024FXI4</accession>
<comment type="caution">
    <text evidence="1">The sequence shown here is derived from an EMBL/GenBank/DDBJ whole genome shotgun (WGS) entry which is preliminary data.</text>
</comment>
<dbReference type="EMBL" id="CAIX01001332">
    <property type="protein sequence ID" value="CCI11612.1"/>
    <property type="molecule type" value="Genomic_DNA"/>
</dbReference>
<keyword evidence="2" id="KW-1185">Reference proteome</keyword>
<evidence type="ECO:0000313" key="2">
    <source>
        <dbReference type="Proteomes" id="UP000053237"/>
    </source>
</evidence>
<reference evidence="1 2" key="1">
    <citation type="submission" date="2012-05" db="EMBL/GenBank/DDBJ databases">
        <title>Recombination and specialization in a pathogen metapopulation.</title>
        <authorList>
            <person name="Gardiner A."/>
            <person name="Kemen E."/>
            <person name="Schultz-Larsen T."/>
            <person name="MacLean D."/>
            <person name="Van Oosterhout C."/>
            <person name="Jones J.D.G."/>
        </authorList>
    </citation>
    <scope>NUCLEOTIDE SEQUENCE [LARGE SCALE GENOMIC DNA]</scope>
    <source>
        <strain evidence="1 2">Ac Nc2</strain>
    </source>
</reference>
<dbReference type="Proteomes" id="UP000053237">
    <property type="component" value="Unassembled WGS sequence"/>
</dbReference>
<dbReference type="InParanoid" id="A0A024FXI4"/>
<evidence type="ECO:0000313" key="1">
    <source>
        <dbReference type="EMBL" id="CCI11612.1"/>
    </source>
</evidence>
<proteinExistence type="predicted"/>
<sequence length="128" mass="14598">MLWLPKGFPMLLTTHETISARKRDISLQVTYCKVIYNALQIPNNINSSSMLFGNRFVRAKIDLVNEVSEARLDVPKLASAVFVSSIASYQCNTIQFIELDSFRIACDFTKTKDGENPLEIVPRKWELL</sequence>
<gene>
    <name evidence="1" type="ORF">BN9_131880</name>
</gene>
<name>A0A024FXI4_9STRA</name>